<dbReference type="Pfam" id="PF22910">
    <property type="entry name" value="EDR4-like_1st"/>
    <property type="match status" value="1"/>
</dbReference>
<comment type="caution">
    <text evidence="4">The sequence shown here is derived from an EMBL/GenBank/DDBJ whole genome shotgun (WGS) entry which is preliminary data.</text>
</comment>
<feature type="compositionally biased region" description="Polar residues" evidence="1">
    <location>
        <begin position="661"/>
        <end position="681"/>
    </location>
</feature>
<evidence type="ECO:0008006" key="6">
    <source>
        <dbReference type="Google" id="ProtNLM"/>
    </source>
</evidence>
<dbReference type="Proteomes" id="UP000796880">
    <property type="component" value="Unassembled WGS sequence"/>
</dbReference>
<dbReference type="EMBL" id="VOIH02000004">
    <property type="protein sequence ID" value="KAF3448677.1"/>
    <property type="molecule type" value="Genomic_DNA"/>
</dbReference>
<protein>
    <recommendedName>
        <fullName evidence="6">Zinc-ribbon domain-containing protein</fullName>
    </recommendedName>
</protein>
<reference evidence="4" key="1">
    <citation type="submission" date="2020-03" db="EMBL/GenBank/DDBJ databases">
        <title>A high-quality chromosome-level genome assembly of a woody plant with both climbing and erect habits, Rhamnella rubrinervis.</title>
        <authorList>
            <person name="Lu Z."/>
            <person name="Yang Y."/>
            <person name="Zhu X."/>
            <person name="Sun Y."/>
        </authorList>
    </citation>
    <scope>NUCLEOTIDE SEQUENCE</scope>
    <source>
        <strain evidence="4">BYM</strain>
        <tissue evidence="4">Leaf</tissue>
    </source>
</reference>
<dbReference type="InterPro" id="IPR021480">
    <property type="entry name" value="Zinc_ribbon_12"/>
</dbReference>
<evidence type="ECO:0000259" key="3">
    <source>
        <dbReference type="Pfam" id="PF22910"/>
    </source>
</evidence>
<dbReference type="InterPro" id="IPR040244">
    <property type="entry name" value="EDR4-like"/>
</dbReference>
<evidence type="ECO:0000313" key="4">
    <source>
        <dbReference type="EMBL" id="KAF3448677.1"/>
    </source>
</evidence>
<dbReference type="PANTHER" id="PTHR31105">
    <property type="entry name" value="EXTRA-LARGE G-PROTEIN-LIKE"/>
    <property type="match status" value="1"/>
</dbReference>
<evidence type="ECO:0000256" key="1">
    <source>
        <dbReference type="SAM" id="MobiDB-lite"/>
    </source>
</evidence>
<name>A0A8K0HA06_9ROSA</name>
<feature type="domain" description="Enhanced disease resistance 4-like N-terminal" evidence="3">
    <location>
        <begin position="6"/>
        <end position="39"/>
    </location>
</feature>
<sequence>MAEGPKVRLVRCPKCDNLLPELPDFPVYKCGGCGAVLRAKKKASESDVLSEKSEEERVVGSSDKLESLVDKWGDGFSLASETDKESDGIVLSRRKERPFVDRKTNFISSYSTGTEVDKHLNFREGPKDLRLKQSVAENEYGSIDRFGRFSEHQDDQWTHGADHYMNINMSDSVHSSVGEILNQPKRFAGSVRTRASLKRQDIGGARFEGLYGSPKAIAEQGRTPNFAYPDEGPSRPDSYNGHGHWMKSGDDVSVPNGVKDLEHDQSALLRKLEELKEQLSRSYNVGDTPRERVSVNRTPPDPYGHRATYNVSMQPTSLEEQIPRPPYFNYSHGPSFMNQHNIDMQNFYPPQRHILNEIPEYEDPSRPQMSRKPHEPSHKYSQQPSHEYFMAQYKDFNLNPHTSCPHETFFHQPACSCLHCQNWLVPPQGPPHVIGNRRFPHVSTNSNLYHHVNPVMFGPGSHHPRVVNSTLQSHDPHLNKKCPSDLDSVNDSHGQSYPKRMVAARGIGKLYHPIAGGAPFITCCNCFELLKLHRKLTIKNNDQKKLQCGACSTVMVVEIKNKKLISIPWESKLVSPELDQGSSEVLKDSLLSSHGLNAGCTNSCSEDFNSSDYNFQLAGTNLLVEDQRLNSDESEMRQGHISTISISSKEEESPDCATVRQDVSNSAELPSKNTLSPTSPGSPLWKQFDSPKHVISGYEKGNKSKFSNDKMVSRVTSRQNSVKDMAVTTEVDFSFNEYLDTCISQDSAEVSKEEDQPTISKGTDSSLVGFIKKSFKDYSRSNQYVEDERPNVTINGQPIPERVVRKAEKLAGPVCPGDYWYDIRAGFWGAMGQPCLGIIPPFIEEFNYPMPKNCAAGNTGVYINGRELHQRDLDLLSSRGLPTTRDRFYTIEISGRVLDEDSGKEFSLGKLAPTVEKAKHGFGMKIPKNSHVTSSCS</sequence>
<feature type="domain" description="Probable zinc-ribbon" evidence="2">
    <location>
        <begin position="515"/>
        <end position="558"/>
    </location>
</feature>
<dbReference type="PANTHER" id="PTHR31105:SF42">
    <property type="entry name" value="OS02G0258300 PROTEIN"/>
    <property type="match status" value="1"/>
</dbReference>
<dbReference type="AlphaFoldDB" id="A0A8K0HA06"/>
<dbReference type="OrthoDB" id="2020426at2759"/>
<keyword evidence="5" id="KW-1185">Reference proteome</keyword>
<feature type="region of interest" description="Disordered" evidence="1">
    <location>
        <begin position="630"/>
        <end position="687"/>
    </location>
</feature>
<evidence type="ECO:0000259" key="2">
    <source>
        <dbReference type="Pfam" id="PF11331"/>
    </source>
</evidence>
<proteinExistence type="predicted"/>
<evidence type="ECO:0000313" key="5">
    <source>
        <dbReference type="Proteomes" id="UP000796880"/>
    </source>
</evidence>
<accession>A0A8K0HA06</accession>
<feature type="region of interest" description="Disordered" evidence="1">
    <location>
        <begin position="361"/>
        <end position="382"/>
    </location>
</feature>
<dbReference type="GO" id="GO:1900150">
    <property type="term" value="P:regulation of defense response to fungus"/>
    <property type="evidence" value="ECO:0007669"/>
    <property type="project" value="InterPro"/>
</dbReference>
<organism evidence="4 5">
    <name type="scientific">Rhamnella rubrinervis</name>
    <dbReference type="NCBI Taxonomy" id="2594499"/>
    <lineage>
        <taxon>Eukaryota</taxon>
        <taxon>Viridiplantae</taxon>
        <taxon>Streptophyta</taxon>
        <taxon>Embryophyta</taxon>
        <taxon>Tracheophyta</taxon>
        <taxon>Spermatophyta</taxon>
        <taxon>Magnoliopsida</taxon>
        <taxon>eudicotyledons</taxon>
        <taxon>Gunneridae</taxon>
        <taxon>Pentapetalae</taxon>
        <taxon>rosids</taxon>
        <taxon>fabids</taxon>
        <taxon>Rosales</taxon>
        <taxon>Rhamnaceae</taxon>
        <taxon>rhamnoid group</taxon>
        <taxon>Rhamneae</taxon>
        <taxon>Rhamnella</taxon>
    </lineage>
</organism>
<dbReference type="Pfam" id="PF11331">
    <property type="entry name" value="Zn_ribbon_12"/>
    <property type="match status" value="1"/>
</dbReference>
<dbReference type="InterPro" id="IPR055126">
    <property type="entry name" value="EDR4-like_N"/>
</dbReference>
<gene>
    <name evidence="4" type="ORF">FNV43_RR09390</name>
</gene>